<evidence type="ECO:0000313" key="1">
    <source>
        <dbReference type="EMBL" id="DAD90706.1"/>
    </source>
</evidence>
<dbReference type="Pfam" id="PF20458">
    <property type="entry name" value="DUF6711"/>
    <property type="match status" value="1"/>
</dbReference>
<accession>A0A8S5N8Y8</accession>
<organism evidence="1">
    <name type="scientific">Siphoviridae sp. ctfDm7</name>
    <dbReference type="NCBI Taxonomy" id="2826412"/>
    <lineage>
        <taxon>Viruses</taxon>
        <taxon>Duplodnaviria</taxon>
        <taxon>Heunggongvirae</taxon>
        <taxon>Uroviricota</taxon>
        <taxon>Caudoviricetes</taxon>
    </lineage>
</organism>
<reference evidence="1" key="1">
    <citation type="journal article" date="2021" name="Proc. Natl. Acad. Sci. U.S.A.">
        <title>A Catalog of Tens of Thousands of Viruses from Human Metagenomes Reveals Hidden Associations with Chronic Diseases.</title>
        <authorList>
            <person name="Tisza M.J."/>
            <person name="Buck C.B."/>
        </authorList>
    </citation>
    <scope>NUCLEOTIDE SEQUENCE</scope>
    <source>
        <strain evidence="1">CtfDm7</strain>
    </source>
</reference>
<protein>
    <submittedName>
        <fullName evidence="1">Uncharacterized protein</fullName>
    </submittedName>
</protein>
<name>A0A8S5N8Y8_9CAUD</name>
<dbReference type="EMBL" id="BK015092">
    <property type="protein sequence ID" value="DAD90706.1"/>
    <property type="molecule type" value="Genomic_DNA"/>
</dbReference>
<sequence>MRCYMAEIFLKVNGVSMPCPSSYTWGLQDVSAAKSGRSDDSVMHKNRVAQKRKLALQWKGKDWATTAKILQAFNPEYIQITYPDMMSGKYETRTFYVGDRSAPVKWWWHGNQRTESISFDVIER</sequence>
<dbReference type="InterPro" id="IPR046557">
    <property type="entry name" value="DUF6711"/>
</dbReference>
<proteinExistence type="predicted"/>